<dbReference type="InterPro" id="IPR024049">
    <property type="entry name" value="eRF1_1_sf"/>
</dbReference>
<dbReference type="RefSeq" id="XP_044545317.1">
    <property type="nucleotide sequence ID" value="XM_044698779.1"/>
</dbReference>
<evidence type="ECO:0000256" key="1">
    <source>
        <dbReference type="SAM" id="MobiDB-lite"/>
    </source>
</evidence>
<dbReference type="Proteomes" id="UP000816034">
    <property type="component" value="Unassembled WGS sequence"/>
</dbReference>
<keyword evidence="4" id="KW-1185">Reference proteome</keyword>
<dbReference type="Pfam" id="PF03463">
    <property type="entry name" value="eRF1_1"/>
    <property type="match status" value="1"/>
</dbReference>
<dbReference type="AlphaFoldDB" id="A0AA88KFT1"/>
<evidence type="ECO:0000313" key="3">
    <source>
        <dbReference type="EMBL" id="KAG2378055.1"/>
    </source>
</evidence>
<feature type="domain" description="eRF1/Pelota-like N-terminal" evidence="2">
    <location>
        <begin position="32"/>
        <end position="79"/>
    </location>
</feature>
<dbReference type="Gene3D" id="3.30.960.10">
    <property type="entry name" value="eRF1 domain 1"/>
    <property type="match status" value="1"/>
</dbReference>
<gene>
    <name evidence="3" type="ORF">C9374_008677</name>
</gene>
<feature type="compositionally biased region" description="Low complexity" evidence="1">
    <location>
        <begin position="1"/>
        <end position="15"/>
    </location>
</feature>
<evidence type="ECO:0000259" key="2">
    <source>
        <dbReference type="Pfam" id="PF03463"/>
    </source>
</evidence>
<accession>A0AA88KFT1</accession>
<dbReference type="GeneID" id="68101131"/>
<name>A0AA88KFT1_NAELO</name>
<dbReference type="EMBL" id="PYSW02000035">
    <property type="protein sequence ID" value="KAG2378055.1"/>
    <property type="molecule type" value="Genomic_DNA"/>
</dbReference>
<protein>
    <recommendedName>
        <fullName evidence="2">eRF1/Pelota-like N-terminal domain-containing protein</fullName>
    </recommendedName>
</protein>
<dbReference type="InterPro" id="IPR005140">
    <property type="entry name" value="eRF1_Pelota-like_N"/>
</dbReference>
<organism evidence="3 4">
    <name type="scientific">Naegleria lovaniensis</name>
    <name type="common">Amoeba</name>
    <dbReference type="NCBI Taxonomy" id="51637"/>
    <lineage>
        <taxon>Eukaryota</taxon>
        <taxon>Discoba</taxon>
        <taxon>Heterolobosea</taxon>
        <taxon>Tetramitia</taxon>
        <taxon>Eutetramitia</taxon>
        <taxon>Vahlkampfiidae</taxon>
        <taxon>Naegleria</taxon>
    </lineage>
</organism>
<reference evidence="3 4" key="1">
    <citation type="journal article" date="2018" name="BMC Genomics">
        <title>The genome of Naegleria lovaniensis, the basis for a comparative approach to unravel pathogenicity factors of the human pathogenic amoeba N. fowleri.</title>
        <authorList>
            <person name="Liechti N."/>
            <person name="Schurch N."/>
            <person name="Bruggmann R."/>
            <person name="Wittwer M."/>
        </authorList>
    </citation>
    <scope>NUCLEOTIDE SEQUENCE [LARGE SCALE GENOMIC DNA]</scope>
    <source>
        <strain evidence="3 4">ATCC 30569</strain>
    </source>
</reference>
<sequence length="80" mass="8636">MLSVSQPQASSSSVATQCSNKQQEQIAVYKYKQLLSELENAKGIGTSVITLLISAKTSMNQVVSQMNDRLTKASNIKSSL</sequence>
<evidence type="ECO:0000313" key="4">
    <source>
        <dbReference type="Proteomes" id="UP000816034"/>
    </source>
</evidence>
<proteinExistence type="predicted"/>
<dbReference type="SUPFAM" id="SSF55481">
    <property type="entry name" value="N-terminal domain of eukaryotic peptide chain release factor subunit 1, ERF1"/>
    <property type="match status" value="1"/>
</dbReference>
<comment type="caution">
    <text evidence="3">The sequence shown here is derived from an EMBL/GenBank/DDBJ whole genome shotgun (WGS) entry which is preliminary data.</text>
</comment>
<feature type="region of interest" description="Disordered" evidence="1">
    <location>
        <begin position="1"/>
        <end position="20"/>
    </location>
</feature>